<dbReference type="Proteomes" id="UP001152561">
    <property type="component" value="Unassembled WGS sequence"/>
</dbReference>
<feature type="signal peptide" evidence="1">
    <location>
        <begin position="1"/>
        <end position="17"/>
    </location>
</feature>
<dbReference type="EMBL" id="JAJAGQ010000016">
    <property type="protein sequence ID" value="KAJ8539746.1"/>
    <property type="molecule type" value="Genomic_DNA"/>
</dbReference>
<feature type="chain" id="PRO_5040291905" evidence="1">
    <location>
        <begin position="18"/>
        <end position="95"/>
    </location>
</feature>
<evidence type="ECO:0000256" key="1">
    <source>
        <dbReference type="SAM" id="SignalP"/>
    </source>
</evidence>
<organism evidence="2 3">
    <name type="scientific">Anisodus acutangulus</name>
    <dbReference type="NCBI Taxonomy" id="402998"/>
    <lineage>
        <taxon>Eukaryota</taxon>
        <taxon>Viridiplantae</taxon>
        <taxon>Streptophyta</taxon>
        <taxon>Embryophyta</taxon>
        <taxon>Tracheophyta</taxon>
        <taxon>Spermatophyta</taxon>
        <taxon>Magnoliopsida</taxon>
        <taxon>eudicotyledons</taxon>
        <taxon>Gunneridae</taxon>
        <taxon>Pentapetalae</taxon>
        <taxon>asterids</taxon>
        <taxon>lamiids</taxon>
        <taxon>Solanales</taxon>
        <taxon>Solanaceae</taxon>
        <taxon>Solanoideae</taxon>
        <taxon>Hyoscyameae</taxon>
        <taxon>Anisodus</taxon>
    </lineage>
</organism>
<dbReference type="OrthoDB" id="1320535at2759"/>
<protein>
    <submittedName>
        <fullName evidence="2">Uncharacterized protein</fullName>
    </submittedName>
</protein>
<proteinExistence type="predicted"/>
<accession>A0A9Q1LPX0</accession>
<gene>
    <name evidence="2" type="ORF">K7X08_013998</name>
</gene>
<evidence type="ECO:0000313" key="3">
    <source>
        <dbReference type="Proteomes" id="UP001152561"/>
    </source>
</evidence>
<comment type="caution">
    <text evidence="2">The sequence shown here is derived from an EMBL/GenBank/DDBJ whole genome shotgun (WGS) entry which is preliminary data.</text>
</comment>
<dbReference type="AlphaFoldDB" id="A0A9Q1LPX0"/>
<reference evidence="3" key="1">
    <citation type="journal article" date="2023" name="Proc. Natl. Acad. Sci. U.S.A.">
        <title>Genomic and structural basis for evolution of tropane alkaloid biosynthesis.</title>
        <authorList>
            <person name="Wanga Y.-J."/>
            <person name="Taina T."/>
            <person name="Yua J.-Y."/>
            <person name="Lia J."/>
            <person name="Xua B."/>
            <person name="Chenc J."/>
            <person name="D'Auriad J.C."/>
            <person name="Huanga J.-P."/>
            <person name="Huanga S.-X."/>
        </authorList>
    </citation>
    <scope>NUCLEOTIDE SEQUENCE [LARGE SCALE GENOMIC DNA]</scope>
    <source>
        <strain evidence="3">cv. KIB-2019</strain>
    </source>
</reference>
<keyword evidence="1" id="KW-0732">Signal</keyword>
<evidence type="ECO:0000313" key="2">
    <source>
        <dbReference type="EMBL" id="KAJ8539746.1"/>
    </source>
</evidence>
<sequence length="95" mass="10909">MAPKLAFLFGILLVSLAVNSFWSSNTQVMALRNFPLEEVGVIEQILLPHLNNEKSCGKRCTSHSYCQSFKGSVCTQCRLQYSKYSKETKCWLWRN</sequence>
<keyword evidence="3" id="KW-1185">Reference proteome</keyword>
<name>A0A9Q1LPX0_9SOLA</name>